<evidence type="ECO:0000313" key="10">
    <source>
        <dbReference type="EMBL" id="CAD7619678.1"/>
    </source>
</evidence>
<dbReference type="AlphaFoldDB" id="A0A7R9KD81"/>
<gene>
    <name evidence="10" type="ORF">OSB1V03_LOCUS178</name>
</gene>
<evidence type="ECO:0000256" key="1">
    <source>
        <dbReference type="ARBA" id="ARBA00001954"/>
    </source>
</evidence>
<dbReference type="PANTHER" id="PTHR46030:SF1">
    <property type="entry name" value="ALPHA-KETOGLUTARATE-DEPENDENT DIOXYGENASE ALKB HOMOLOG 6"/>
    <property type="match status" value="1"/>
</dbReference>
<reference evidence="10" key="1">
    <citation type="submission" date="2020-11" db="EMBL/GenBank/DDBJ databases">
        <authorList>
            <person name="Tran Van P."/>
        </authorList>
    </citation>
    <scope>NUCLEOTIDE SEQUENCE</scope>
</reference>
<evidence type="ECO:0000256" key="3">
    <source>
        <dbReference type="ARBA" id="ARBA00007879"/>
    </source>
</evidence>
<dbReference type="PROSITE" id="PS51471">
    <property type="entry name" value="FE2OG_OXY"/>
    <property type="match status" value="1"/>
</dbReference>
<evidence type="ECO:0000256" key="2">
    <source>
        <dbReference type="ARBA" id="ARBA00004123"/>
    </source>
</evidence>
<dbReference type="OrthoDB" id="412814at2759"/>
<dbReference type="EMBL" id="OC854603">
    <property type="protein sequence ID" value="CAD7619678.1"/>
    <property type="molecule type" value="Genomic_DNA"/>
</dbReference>
<dbReference type="InterPro" id="IPR005123">
    <property type="entry name" value="Oxoglu/Fe-dep_dioxygenase_dom"/>
</dbReference>
<keyword evidence="11" id="KW-1185">Reference proteome</keyword>
<evidence type="ECO:0000256" key="8">
    <source>
        <dbReference type="ARBA" id="ARBA00023242"/>
    </source>
</evidence>
<dbReference type="InterPro" id="IPR037151">
    <property type="entry name" value="AlkB-like_sf"/>
</dbReference>
<evidence type="ECO:0000256" key="6">
    <source>
        <dbReference type="ARBA" id="ARBA00023002"/>
    </source>
</evidence>
<dbReference type="Gene3D" id="2.60.120.590">
    <property type="entry name" value="Alpha-ketoglutarate-dependent dioxygenase AlkB-like"/>
    <property type="match status" value="1"/>
</dbReference>
<evidence type="ECO:0000259" key="9">
    <source>
        <dbReference type="PROSITE" id="PS51471"/>
    </source>
</evidence>
<name>A0A7R9KD81_9ACAR</name>
<keyword evidence="6" id="KW-0560">Oxidoreductase</keyword>
<sequence length="229" mass="26140">MNDTFKVVSHYASIPDTIYYVKDFIDTDEERYLMENVMNSPKPKWTVLSNRRLQNWGGLPHPKGMAKQQLPQWLQKYALKISQLNVFGGNTANHVLINEYLSGQGIMPHEDGPLFYPCVATINTGSHTLLDFYHKSVATTVDGDDSSPQRKPIFSLLLEPRSLVVSQSDAYESYLHGIQEVKSDIISQRIANLKLCDSHAMGEQLERTTRLSFTIRYVPKVIKNLTFFK</sequence>
<dbReference type="Proteomes" id="UP000759131">
    <property type="component" value="Unassembled WGS sequence"/>
</dbReference>
<dbReference type="InterPro" id="IPR032862">
    <property type="entry name" value="ALKBH6"/>
</dbReference>
<dbReference type="SUPFAM" id="SSF51197">
    <property type="entry name" value="Clavaminate synthase-like"/>
    <property type="match status" value="1"/>
</dbReference>
<dbReference type="GO" id="GO:0005634">
    <property type="term" value="C:nucleus"/>
    <property type="evidence" value="ECO:0007669"/>
    <property type="project" value="UniProtKB-SubCell"/>
</dbReference>
<evidence type="ECO:0000313" key="11">
    <source>
        <dbReference type="Proteomes" id="UP000759131"/>
    </source>
</evidence>
<proteinExistence type="inferred from homology"/>
<keyword evidence="7" id="KW-0408">Iron</keyword>
<evidence type="ECO:0000256" key="4">
    <source>
        <dbReference type="ARBA" id="ARBA00022723"/>
    </source>
</evidence>
<dbReference type="EMBL" id="CAJPIZ010000028">
    <property type="protein sequence ID" value="CAG2100108.1"/>
    <property type="molecule type" value="Genomic_DNA"/>
</dbReference>
<dbReference type="PANTHER" id="PTHR46030">
    <property type="entry name" value="ALPHA-KETOGLUTARATE-DEPENDENT DIOXYGENASE ALKB HOMOLOG 6"/>
    <property type="match status" value="1"/>
</dbReference>
<keyword evidence="4" id="KW-0479">Metal-binding</keyword>
<accession>A0A7R9KD81</accession>
<evidence type="ECO:0000256" key="7">
    <source>
        <dbReference type="ARBA" id="ARBA00023004"/>
    </source>
</evidence>
<organism evidence="10">
    <name type="scientific">Medioppia subpectinata</name>
    <dbReference type="NCBI Taxonomy" id="1979941"/>
    <lineage>
        <taxon>Eukaryota</taxon>
        <taxon>Metazoa</taxon>
        <taxon>Ecdysozoa</taxon>
        <taxon>Arthropoda</taxon>
        <taxon>Chelicerata</taxon>
        <taxon>Arachnida</taxon>
        <taxon>Acari</taxon>
        <taxon>Acariformes</taxon>
        <taxon>Sarcoptiformes</taxon>
        <taxon>Oribatida</taxon>
        <taxon>Brachypylina</taxon>
        <taxon>Oppioidea</taxon>
        <taxon>Oppiidae</taxon>
        <taxon>Medioppia</taxon>
    </lineage>
</organism>
<evidence type="ECO:0000256" key="5">
    <source>
        <dbReference type="ARBA" id="ARBA00022964"/>
    </source>
</evidence>
<dbReference type="GO" id="GO:0046872">
    <property type="term" value="F:metal ion binding"/>
    <property type="evidence" value="ECO:0007669"/>
    <property type="project" value="UniProtKB-KW"/>
</dbReference>
<feature type="domain" description="Fe2OG dioxygenase" evidence="9">
    <location>
        <begin position="91"/>
        <end position="219"/>
    </location>
</feature>
<protein>
    <recommendedName>
        <fullName evidence="9">Fe2OG dioxygenase domain-containing protein</fullName>
    </recommendedName>
</protein>
<dbReference type="Pfam" id="PF13532">
    <property type="entry name" value="2OG-FeII_Oxy_2"/>
    <property type="match status" value="1"/>
</dbReference>
<comment type="similarity">
    <text evidence="3">Belongs to the alkB family.</text>
</comment>
<dbReference type="InterPro" id="IPR027450">
    <property type="entry name" value="AlkB-like"/>
</dbReference>
<dbReference type="GO" id="GO:0051213">
    <property type="term" value="F:dioxygenase activity"/>
    <property type="evidence" value="ECO:0007669"/>
    <property type="project" value="UniProtKB-KW"/>
</dbReference>
<comment type="subcellular location">
    <subcellularLocation>
        <location evidence="2">Nucleus</location>
    </subcellularLocation>
</comment>
<keyword evidence="8" id="KW-0539">Nucleus</keyword>
<comment type="cofactor">
    <cofactor evidence="1">
        <name>Fe(2+)</name>
        <dbReference type="ChEBI" id="CHEBI:29033"/>
    </cofactor>
</comment>
<keyword evidence="5" id="KW-0223">Dioxygenase</keyword>